<evidence type="ECO:0000256" key="1">
    <source>
        <dbReference type="ARBA" id="ARBA00002598"/>
    </source>
</evidence>
<organism evidence="10 11">
    <name type="scientific">Flemingia macrophylla</name>
    <dbReference type="NCBI Taxonomy" id="520843"/>
    <lineage>
        <taxon>Eukaryota</taxon>
        <taxon>Viridiplantae</taxon>
        <taxon>Streptophyta</taxon>
        <taxon>Embryophyta</taxon>
        <taxon>Tracheophyta</taxon>
        <taxon>Spermatophyta</taxon>
        <taxon>Magnoliopsida</taxon>
        <taxon>eudicotyledons</taxon>
        <taxon>Gunneridae</taxon>
        <taxon>Pentapetalae</taxon>
        <taxon>rosids</taxon>
        <taxon>fabids</taxon>
        <taxon>Fabales</taxon>
        <taxon>Fabaceae</taxon>
        <taxon>Papilionoideae</taxon>
        <taxon>50 kb inversion clade</taxon>
        <taxon>NPAAA clade</taxon>
        <taxon>indigoferoid/millettioid clade</taxon>
        <taxon>Phaseoleae</taxon>
        <taxon>Flemingia</taxon>
    </lineage>
</organism>
<evidence type="ECO:0000256" key="6">
    <source>
        <dbReference type="ARBA" id="ARBA00023136"/>
    </source>
</evidence>
<accession>A0ABD1MVH3</accession>
<evidence type="ECO:0000313" key="10">
    <source>
        <dbReference type="EMBL" id="KAL2339822.1"/>
    </source>
</evidence>
<dbReference type="EMBL" id="JBGMDY010000003">
    <property type="protein sequence ID" value="KAL2339822.1"/>
    <property type="molecule type" value="Genomic_DNA"/>
</dbReference>
<proteinExistence type="inferred from homology"/>
<feature type="region of interest" description="Disordered" evidence="9">
    <location>
        <begin position="169"/>
        <end position="202"/>
    </location>
</feature>
<dbReference type="PANTHER" id="PTHR28259:SF1">
    <property type="entry name" value="FLUORIDE EXPORT PROTEIN 1-RELATED"/>
    <property type="match status" value="1"/>
</dbReference>
<dbReference type="PANTHER" id="PTHR28259">
    <property type="entry name" value="FLUORIDE EXPORT PROTEIN 1-RELATED"/>
    <property type="match status" value="1"/>
</dbReference>
<protein>
    <submittedName>
        <fullName evidence="10">Uncharacterized protein</fullName>
    </submittedName>
</protein>
<dbReference type="GO" id="GO:1903425">
    <property type="term" value="F:fluoride transmembrane transporter activity"/>
    <property type="evidence" value="ECO:0007669"/>
    <property type="project" value="UniProtKB-ARBA"/>
</dbReference>
<comment type="caution">
    <text evidence="10">The sequence shown here is derived from an EMBL/GenBank/DDBJ whole genome shotgun (WGS) entry which is preliminary data.</text>
</comment>
<evidence type="ECO:0000313" key="11">
    <source>
        <dbReference type="Proteomes" id="UP001603857"/>
    </source>
</evidence>
<gene>
    <name evidence="10" type="ORF">Fmac_007762</name>
</gene>
<evidence type="ECO:0000256" key="5">
    <source>
        <dbReference type="ARBA" id="ARBA00022989"/>
    </source>
</evidence>
<comment type="subcellular location">
    <subcellularLocation>
        <location evidence="2">Cell membrane</location>
        <topology evidence="2">Multi-pass membrane protein</topology>
    </subcellularLocation>
</comment>
<comment type="catalytic activity">
    <reaction evidence="8">
        <text>fluoride(in) = fluoride(out)</text>
        <dbReference type="Rhea" id="RHEA:76159"/>
        <dbReference type="ChEBI" id="CHEBI:17051"/>
    </reaction>
    <physiologicalReaction direction="left-to-right" evidence="8">
        <dbReference type="Rhea" id="RHEA:76160"/>
    </physiologicalReaction>
</comment>
<keyword evidence="11" id="KW-1185">Reference proteome</keyword>
<evidence type="ECO:0000256" key="9">
    <source>
        <dbReference type="SAM" id="MobiDB-lite"/>
    </source>
</evidence>
<keyword evidence="6" id="KW-0472">Membrane</keyword>
<comment type="function">
    <text evidence="1">Fluoride channel required for the rapid expulsion of cytoplasmic fluoride.</text>
</comment>
<dbReference type="Proteomes" id="UP001603857">
    <property type="component" value="Unassembled WGS sequence"/>
</dbReference>
<keyword evidence="4" id="KW-0812">Transmembrane</keyword>
<name>A0ABD1MVH3_9FABA</name>
<keyword evidence="3" id="KW-1003">Cell membrane</keyword>
<evidence type="ECO:0000256" key="7">
    <source>
        <dbReference type="ARBA" id="ARBA00035120"/>
    </source>
</evidence>
<dbReference type="InterPro" id="IPR003691">
    <property type="entry name" value="FluC"/>
</dbReference>
<evidence type="ECO:0000256" key="2">
    <source>
        <dbReference type="ARBA" id="ARBA00004651"/>
    </source>
</evidence>
<reference evidence="10 11" key="1">
    <citation type="submission" date="2024-08" db="EMBL/GenBank/DDBJ databases">
        <title>Insights into the chromosomal genome structure of Flemingia macrophylla.</title>
        <authorList>
            <person name="Ding Y."/>
            <person name="Zhao Y."/>
            <person name="Bi W."/>
            <person name="Wu M."/>
            <person name="Zhao G."/>
            <person name="Gong Y."/>
            <person name="Li W."/>
            <person name="Zhang P."/>
        </authorList>
    </citation>
    <scope>NUCLEOTIDE SEQUENCE [LARGE SCALE GENOMIC DNA]</scope>
    <source>
        <strain evidence="10">DYQJB</strain>
        <tissue evidence="10">Leaf</tissue>
    </source>
</reference>
<dbReference type="AlphaFoldDB" id="A0ABD1MVH3"/>
<keyword evidence="5" id="KW-1133">Transmembrane helix</keyword>
<evidence type="ECO:0000256" key="8">
    <source>
        <dbReference type="ARBA" id="ARBA00035585"/>
    </source>
</evidence>
<evidence type="ECO:0000256" key="3">
    <source>
        <dbReference type="ARBA" id="ARBA00022475"/>
    </source>
</evidence>
<comment type="similarity">
    <text evidence="7">Belongs to the fluoride channel Fluc/FEX (TC 1.A.43) family.</text>
</comment>
<evidence type="ECO:0000256" key="4">
    <source>
        <dbReference type="ARBA" id="ARBA00022692"/>
    </source>
</evidence>
<sequence length="202" mass="22077">MERINSSGSLDKRSENEAVVSIPEDYRLHPTPLLCEHQGLQFGLLGNLITLSTFAAEFNAMIESSHPWRACAYAILTVPPPPPPPQKSDVLESTSEEPLFEEPSTDFGGVFSRGACSRRAQTLMDYDYNYVEFEEEIDNKVEIRGGNVGLGPQAGLPALQKKAGQNTLPNLSARFRPPSLTRQPAGLNGGPARTTRQPAKQV</sequence>
<dbReference type="GO" id="GO:0005886">
    <property type="term" value="C:plasma membrane"/>
    <property type="evidence" value="ECO:0007669"/>
    <property type="project" value="UniProtKB-SubCell"/>
</dbReference>